<accession>A0AAV6UYT2</accession>
<evidence type="ECO:0000313" key="1">
    <source>
        <dbReference type="EMBL" id="KAG8188903.1"/>
    </source>
</evidence>
<dbReference type="AlphaFoldDB" id="A0AAV6UYT2"/>
<sequence>MTSEASLACLATLEAAVSSSSLVLAAALPTASFILPPVSDSFSLALAKFSPSPSAKPLALSWPVSEATLAKDIPPSSAPFNLSPVSPNLCVGERVAEALGPLRGPLLPRFPEEGEAVPQSFGPVLSGLSDVAEGLAQSSGPFLDRVLSRFGDVFGGDQPALGDSFDAVRQPFQPVAGVRSAADRQEHQQKKRQHRISCWFN</sequence>
<comment type="caution">
    <text evidence="1">The sequence shown here is derived from an EMBL/GenBank/DDBJ whole genome shotgun (WGS) entry which is preliminary data.</text>
</comment>
<gene>
    <name evidence="1" type="ORF">JTE90_014958</name>
</gene>
<dbReference type="EMBL" id="JAFNEN010000227">
    <property type="protein sequence ID" value="KAG8188903.1"/>
    <property type="molecule type" value="Genomic_DNA"/>
</dbReference>
<name>A0AAV6UYT2_9ARAC</name>
<keyword evidence="2" id="KW-1185">Reference proteome</keyword>
<organism evidence="1 2">
    <name type="scientific">Oedothorax gibbosus</name>
    <dbReference type="NCBI Taxonomy" id="931172"/>
    <lineage>
        <taxon>Eukaryota</taxon>
        <taxon>Metazoa</taxon>
        <taxon>Ecdysozoa</taxon>
        <taxon>Arthropoda</taxon>
        <taxon>Chelicerata</taxon>
        <taxon>Arachnida</taxon>
        <taxon>Araneae</taxon>
        <taxon>Araneomorphae</taxon>
        <taxon>Entelegynae</taxon>
        <taxon>Araneoidea</taxon>
        <taxon>Linyphiidae</taxon>
        <taxon>Erigoninae</taxon>
        <taxon>Oedothorax</taxon>
    </lineage>
</organism>
<protein>
    <submittedName>
        <fullName evidence="1">Uncharacterized protein</fullName>
    </submittedName>
</protein>
<evidence type="ECO:0000313" key="2">
    <source>
        <dbReference type="Proteomes" id="UP000827092"/>
    </source>
</evidence>
<dbReference type="Proteomes" id="UP000827092">
    <property type="component" value="Unassembled WGS sequence"/>
</dbReference>
<reference evidence="1 2" key="1">
    <citation type="journal article" date="2022" name="Nat. Ecol. Evol.">
        <title>A masculinizing supergene underlies an exaggerated male reproductive morph in a spider.</title>
        <authorList>
            <person name="Hendrickx F."/>
            <person name="De Corte Z."/>
            <person name="Sonet G."/>
            <person name="Van Belleghem S.M."/>
            <person name="Kostlbacher S."/>
            <person name="Vangestel C."/>
        </authorList>
    </citation>
    <scope>NUCLEOTIDE SEQUENCE [LARGE SCALE GENOMIC DNA]</scope>
    <source>
        <strain evidence="1">W744_W776</strain>
    </source>
</reference>
<proteinExistence type="predicted"/>